<dbReference type="GO" id="GO:0005886">
    <property type="term" value="C:plasma membrane"/>
    <property type="evidence" value="ECO:0007669"/>
    <property type="project" value="UniProtKB-SubCell"/>
</dbReference>
<dbReference type="GO" id="GO:0015171">
    <property type="term" value="F:amino acid transmembrane transporter activity"/>
    <property type="evidence" value="ECO:0007669"/>
    <property type="project" value="TreeGrafter"/>
</dbReference>
<dbReference type="RefSeq" id="WP_073055215.1">
    <property type="nucleotide sequence ID" value="NZ_FQUP01000003.1"/>
</dbReference>
<keyword evidence="2" id="KW-1003">Cell membrane</keyword>
<dbReference type="GO" id="GO:0033228">
    <property type="term" value="P:cysteine export across plasma membrane"/>
    <property type="evidence" value="ECO:0007669"/>
    <property type="project" value="TreeGrafter"/>
</dbReference>
<sequence>MQQWLALLGFAFVTAFTPGPNNAMLMISGANFGFARSVPHMLGVSIGFPVMVLAVGLGLGGVLEAYPLVHRILAYVAFAYLVYLAWKLAFAGRVDGEGIRVGKPMSFVAAALFQWVNPKAWIMAVSALALYVPPNEAALTSSSRVALAFALAAFPSTVVWCLFGKAISHYLDSDRRIAIFNGTMAVLLVVSMVPTLL</sequence>
<keyword evidence="8" id="KW-1185">Reference proteome</keyword>
<dbReference type="AlphaFoldDB" id="A0A1M5GUR6"/>
<keyword evidence="3 6" id="KW-0812">Transmembrane</keyword>
<dbReference type="PANTHER" id="PTHR30086">
    <property type="entry name" value="ARGININE EXPORTER PROTEIN ARGO"/>
    <property type="match status" value="1"/>
</dbReference>
<comment type="subcellular location">
    <subcellularLocation>
        <location evidence="1">Cell membrane</location>
        <topology evidence="1">Multi-pass membrane protein</topology>
    </subcellularLocation>
</comment>
<dbReference type="EMBL" id="FQUP01000003">
    <property type="protein sequence ID" value="SHG07182.1"/>
    <property type="molecule type" value="Genomic_DNA"/>
</dbReference>
<dbReference type="InterPro" id="IPR001123">
    <property type="entry name" value="LeuE-type"/>
</dbReference>
<evidence type="ECO:0000256" key="6">
    <source>
        <dbReference type="SAM" id="Phobius"/>
    </source>
</evidence>
<accession>A0A1M5GUR6</accession>
<feature type="transmembrane region" description="Helical" evidence="6">
    <location>
        <begin position="112"/>
        <end position="133"/>
    </location>
</feature>
<dbReference type="OrthoDB" id="9812084at2"/>
<feature type="transmembrane region" description="Helical" evidence="6">
    <location>
        <begin position="177"/>
        <end position="196"/>
    </location>
</feature>
<evidence type="ECO:0000256" key="1">
    <source>
        <dbReference type="ARBA" id="ARBA00004651"/>
    </source>
</evidence>
<evidence type="ECO:0000256" key="5">
    <source>
        <dbReference type="ARBA" id="ARBA00023136"/>
    </source>
</evidence>
<dbReference type="Pfam" id="PF01810">
    <property type="entry name" value="LysE"/>
    <property type="match status" value="1"/>
</dbReference>
<proteinExistence type="predicted"/>
<dbReference type="STRING" id="1122133.SAMN02745157_3521"/>
<feature type="transmembrane region" description="Helical" evidence="6">
    <location>
        <begin position="45"/>
        <end position="65"/>
    </location>
</feature>
<name>A0A1M5GUR6_9HYPH</name>
<feature type="transmembrane region" description="Helical" evidence="6">
    <location>
        <begin position="72"/>
        <end position="92"/>
    </location>
</feature>
<evidence type="ECO:0000313" key="8">
    <source>
        <dbReference type="Proteomes" id="UP000184485"/>
    </source>
</evidence>
<evidence type="ECO:0000256" key="4">
    <source>
        <dbReference type="ARBA" id="ARBA00022989"/>
    </source>
</evidence>
<evidence type="ECO:0000256" key="2">
    <source>
        <dbReference type="ARBA" id="ARBA00022475"/>
    </source>
</evidence>
<dbReference type="Proteomes" id="UP000184485">
    <property type="component" value="Unassembled WGS sequence"/>
</dbReference>
<feature type="transmembrane region" description="Helical" evidence="6">
    <location>
        <begin position="145"/>
        <end position="171"/>
    </location>
</feature>
<keyword evidence="4 6" id="KW-1133">Transmembrane helix</keyword>
<gene>
    <name evidence="7" type="ORF">SAMN02745157_3521</name>
</gene>
<protein>
    <submittedName>
        <fullName evidence="7">Threonine/homoserine/homoserine lactone efflux protein</fullName>
    </submittedName>
</protein>
<dbReference type="PANTHER" id="PTHR30086:SF20">
    <property type="entry name" value="ARGININE EXPORTER PROTEIN ARGO-RELATED"/>
    <property type="match status" value="1"/>
</dbReference>
<evidence type="ECO:0000256" key="3">
    <source>
        <dbReference type="ARBA" id="ARBA00022692"/>
    </source>
</evidence>
<organism evidence="7 8">
    <name type="scientific">Kaistia soli DSM 19436</name>
    <dbReference type="NCBI Taxonomy" id="1122133"/>
    <lineage>
        <taxon>Bacteria</taxon>
        <taxon>Pseudomonadati</taxon>
        <taxon>Pseudomonadota</taxon>
        <taxon>Alphaproteobacteria</taxon>
        <taxon>Hyphomicrobiales</taxon>
        <taxon>Kaistiaceae</taxon>
        <taxon>Kaistia</taxon>
    </lineage>
</organism>
<evidence type="ECO:0000313" key="7">
    <source>
        <dbReference type="EMBL" id="SHG07182.1"/>
    </source>
</evidence>
<keyword evidence="5 6" id="KW-0472">Membrane</keyword>
<reference evidence="7 8" key="1">
    <citation type="submission" date="2016-11" db="EMBL/GenBank/DDBJ databases">
        <authorList>
            <person name="Jaros S."/>
            <person name="Januszkiewicz K."/>
            <person name="Wedrychowicz H."/>
        </authorList>
    </citation>
    <scope>NUCLEOTIDE SEQUENCE [LARGE SCALE GENOMIC DNA]</scope>
    <source>
        <strain evidence="7 8">DSM 19436</strain>
    </source>
</reference>